<dbReference type="Pfam" id="PF00078">
    <property type="entry name" value="RVT_1"/>
    <property type="match status" value="1"/>
</dbReference>
<keyword evidence="9" id="KW-1133">Transmembrane helix</keyword>
<keyword evidence="7" id="KW-0695">RNA-directed DNA polymerase</keyword>
<dbReference type="InterPro" id="IPR050951">
    <property type="entry name" value="Retrovirus_Pol_polyprotein"/>
</dbReference>
<reference evidence="12" key="1">
    <citation type="submission" date="2018-02" db="EMBL/GenBank/DDBJ databases">
        <authorList>
            <person name="Cohen D.B."/>
            <person name="Kent A.D."/>
        </authorList>
    </citation>
    <scope>NUCLEOTIDE SEQUENCE</scope>
</reference>
<evidence type="ECO:0000313" key="12">
    <source>
        <dbReference type="EMBL" id="SPC79645.1"/>
    </source>
</evidence>
<evidence type="ECO:0000259" key="11">
    <source>
        <dbReference type="PROSITE" id="PS50994"/>
    </source>
</evidence>
<feature type="domain" description="Chromo" evidence="10">
    <location>
        <begin position="992"/>
        <end position="1033"/>
    </location>
</feature>
<dbReference type="InterPro" id="IPR012337">
    <property type="entry name" value="RNaseH-like_sf"/>
</dbReference>
<dbReference type="Pfam" id="PF08284">
    <property type="entry name" value="RVP_2"/>
    <property type="match status" value="1"/>
</dbReference>
<dbReference type="Pfam" id="PF17921">
    <property type="entry name" value="Integrase_H2C2"/>
    <property type="match status" value="1"/>
</dbReference>
<dbReference type="PROSITE" id="PS50994">
    <property type="entry name" value="INTEGRASE"/>
    <property type="match status" value="1"/>
</dbReference>
<dbReference type="EMBL" id="OIVN01000403">
    <property type="protein sequence ID" value="SPC79645.1"/>
    <property type="molecule type" value="Genomic_DNA"/>
</dbReference>
<dbReference type="FunFam" id="1.10.340.70:FF:000001">
    <property type="entry name" value="Retrovirus-related Pol polyprotein from transposon gypsy-like Protein"/>
    <property type="match status" value="1"/>
</dbReference>
<evidence type="ECO:0000256" key="4">
    <source>
        <dbReference type="ARBA" id="ARBA00022722"/>
    </source>
</evidence>
<dbReference type="Pfam" id="PF00385">
    <property type="entry name" value="Chromo"/>
    <property type="match status" value="1"/>
</dbReference>
<dbReference type="GO" id="GO:0003964">
    <property type="term" value="F:RNA-directed DNA polymerase activity"/>
    <property type="evidence" value="ECO:0007669"/>
    <property type="project" value="UniProtKB-KW"/>
</dbReference>
<dbReference type="CDD" id="cd00303">
    <property type="entry name" value="retropepsin_like"/>
    <property type="match status" value="1"/>
</dbReference>
<keyword evidence="9" id="KW-0812">Transmembrane</keyword>
<name>A0A2N9EXS5_FAGSY</name>
<dbReference type="GO" id="GO:0015074">
    <property type="term" value="P:DNA integration"/>
    <property type="evidence" value="ECO:0007669"/>
    <property type="project" value="InterPro"/>
</dbReference>
<dbReference type="PANTHER" id="PTHR37984:SF5">
    <property type="entry name" value="PROTEIN NYNRIN-LIKE"/>
    <property type="match status" value="1"/>
</dbReference>
<dbReference type="CDD" id="cd01647">
    <property type="entry name" value="RT_LTR"/>
    <property type="match status" value="1"/>
</dbReference>
<evidence type="ECO:0000256" key="6">
    <source>
        <dbReference type="ARBA" id="ARBA00022801"/>
    </source>
</evidence>
<feature type="domain" description="Integrase catalytic" evidence="11">
    <location>
        <begin position="684"/>
        <end position="848"/>
    </location>
</feature>
<evidence type="ECO:0000256" key="1">
    <source>
        <dbReference type="ARBA" id="ARBA00022670"/>
    </source>
</evidence>
<dbReference type="InterPro" id="IPR000953">
    <property type="entry name" value="Chromo/chromo_shadow_dom"/>
</dbReference>
<dbReference type="InterPro" id="IPR021109">
    <property type="entry name" value="Peptidase_aspartic_dom_sf"/>
</dbReference>
<dbReference type="InterPro" id="IPR043128">
    <property type="entry name" value="Rev_trsase/Diguanyl_cyclase"/>
</dbReference>
<keyword evidence="6" id="KW-0378">Hydrolase</keyword>
<dbReference type="Pfam" id="PF17919">
    <property type="entry name" value="RT_RNaseH_2"/>
    <property type="match status" value="1"/>
</dbReference>
<dbReference type="SUPFAM" id="SSF56672">
    <property type="entry name" value="DNA/RNA polymerases"/>
    <property type="match status" value="1"/>
</dbReference>
<accession>A0A2N9EXS5</accession>
<dbReference type="GO" id="GO:0006508">
    <property type="term" value="P:proteolysis"/>
    <property type="evidence" value="ECO:0007669"/>
    <property type="project" value="UniProtKB-KW"/>
</dbReference>
<dbReference type="InterPro" id="IPR001584">
    <property type="entry name" value="Integrase_cat-core"/>
</dbReference>
<dbReference type="GO" id="GO:0003676">
    <property type="term" value="F:nucleic acid binding"/>
    <property type="evidence" value="ECO:0007669"/>
    <property type="project" value="InterPro"/>
</dbReference>
<evidence type="ECO:0000256" key="9">
    <source>
        <dbReference type="SAM" id="Phobius"/>
    </source>
</evidence>
<gene>
    <name evidence="12" type="ORF">FSB_LOCUS7527</name>
</gene>
<dbReference type="SUPFAM" id="SSF54160">
    <property type="entry name" value="Chromo domain-like"/>
    <property type="match status" value="1"/>
</dbReference>
<keyword evidence="8" id="KW-0511">Multifunctional enzyme</keyword>
<feature type="transmembrane region" description="Helical" evidence="9">
    <location>
        <begin position="932"/>
        <end position="954"/>
    </location>
</feature>
<dbReference type="GO" id="GO:0004519">
    <property type="term" value="F:endonuclease activity"/>
    <property type="evidence" value="ECO:0007669"/>
    <property type="project" value="UniProtKB-KW"/>
</dbReference>
<dbReference type="InterPro" id="IPR016197">
    <property type="entry name" value="Chromo-like_dom_sf"/>
</dbReference>
<dbReference type="Gene3D" id="1.10.340.70">
    <property type="match status" value="1"/>
</dbReference>
<dbReference type="Gene3D" id="3.10.10.10">
    <property type="entry name" value="HIV Type 1 Reverse Transcriptase, subunit A, domain 1"/>
    <property type="match status" value="1"/>
</dbReference>
<sequence length="1069" mass="122039">MRRPLARLPLLPTPSAKPPFIPTNSTRVPLGTNFKRLTWNEMQACRKKGYATIAMRSLHRDTDEKHNKSICWRRKLHILIDSGSTHNFVNARFVAKLGCCNVPAQGFHVNVANGEVLVCEATYPMVPMEIQEYQFETRLYSLDLQASDAMVVATNGNSETRLDLGKATELDQLLIHYQAVFQVPIELPPVRADDHRINLEPGTGAVNVRPYCYPHIQKTEIERVVKEMLATGTIQPSFSPFSSPVLLVKKKDGSWRFCVDYRSLNHSTIKDRYPILVIDELLDELHGAGYFTKLDLKSGYHQIRVQLEDIHKTAFQTHDGHYEFLVMPFGLTNAPATSWEDHLLHLMEVFDTLLAKKLFVNRFKCLIGHHEVDYLGHIISTKGVSADPEKLRSMNTWPTPTTATALPGFLGLTGYYQKFIRNYDAIAAPFTKLLKKNGFQWSDQAAAAFEHLKSAMTQAPVLALSDFSKTFIIEVDASRSGPGAVLMQENQPIAFYSKAILGRALARSTYEKELMAVQITTMDQQRWIVKLMGFDYDILYRLGRENMAADALSRMYSDLNAISCPRHSWLEELHHEAHSHPKLVALKKTITCETTTTTKFTEKGGLLWHHNRLVIPTSSQYKTYVIRKFHDTPIGGHSGVLQTYERVAANFYWVGMKRDIRNYIKQCDVCQRNKHDTLSPAELLQPLPIPNRVWEDISLDFIERLPISNGFSVILVVVDRLTKYGHFITMKHPYTAKTVAATFLKEISCLHGMPRSIVSDRDKVFTSQFWTEYFRLQDSELQMSSAYHPQTDGQTEALNKCLETYLQCFVSSQQKQWNRWLHWAKYWYNTSYHTSAHMTPFEALYGRPPPFVHRYEYGSTVIAQMEGSLLECNDMLRVLKDNLVLAQNRMKTKADRHRREQEFGVDDLVFSKVATFLANVALQFPQDETLSMVLWTISGIGAYWACGLLLRLAVTFMSTPRFHVSQIKKKLGAADYVVEELPTATNDGTIRLEPKRLIDIRWVRHGGKTIQEALVQWTGLSPKDATWEGEGNVMTQEAGDSNHGAMQEDMQVDMDEDMQVDMDEEISSQ</sequence>
<evidence type="ECO:0000256" key="3">
    <source>
        <dbReference type="ARBA" id="ARBA00022695"/>
    </source>
</evidence>
<dbReference type="FunFam" id="3.10.10.10:FF:000007">
    <property type="entry name" value="Retrovirus-related Pol polyprotein from transposon 17.6-like Protein"/>
    <property type="match status" value="1"/>
</dbReference>
<evidence type="ECO:0000256" key="5">
    <source>
        <dbReference type="ARBA" id="ARBA00022759"/>
    </source>
</evidence>
<dbReference type="InterPro" id="IPR041577">
    <property type="entry name" value="RT_RNaseH_2"/>
</dbReference>
<evidence type="ECO:0000256" key="2">
    <source>
        <dbReference type="ARBA" id="ARBA00022679"/>
    </source>
</evidence>
<keyword evidence="2" id="KW-0808">Transferase</keyword>
<evidence type="ECO:0000256" key="8">
    <source>
        <dbReference type="ARBA" id="ARBA00023268"/>
    </source>
</evidence>
<dbReference type="InterPro" id="IPR023780">
    <property type="entry name" value="Chromo_domain"/>
</dbReference>
<proteinExistence type="predicted"/>
<dbReference type="InterPro" id="IPR043502">
    <property type="entry name" value="DNA/RNA_pol_sf"/>
</dbReference>
<evidence type="ECO:0000256" key="7">
    <source>
        <dbReference type="ARBA" id="ARBA00022918"/>
    </source>
</evidence>
<dbReference type="InterPro" id="IPR041588">
    <property type="entry name" value="Integrase_H2C2"/>
</dbReference>
<dbReference type="InterPro" id="IPR036397">
    <property type="entry name" value="RNaseH_sf"/>
</dbReference>
<dbReference type="Gene3D" id="3.30.70.270">
    <property type="match status" value="3"/>
</dbReference>
<evidence type="ECO:0008006" key="13">
    <source>
        <dbReference type="Google" id="ProtNLM"/>
    </source>
</evidence>
<keyword evidence="3" id="KW-0548">Nucleotidyltransferase</keyword>
<keyword evidence="1" id="KW-0645">Protease</keyword>
<evidence type="ECO:0000259" key="10">
    <source>
        <dbReference type="PROSITE" id="PS50013"/>
    </source>
</evidence>
<dbReference type="InterPro" id="IPR000477">
    <property type="entry name" value="RT_dom"/>
</dbReference>
<dbReference type="SUPFAM" id="SSF53098">
    <property type="entry name" value="Ribonuclease H-like"/>
    <property type="match status" value="1"/>
</dbReference>
<protein>
    <recommendedName>
        <fullName evidence="13">Integrase catalytic domain-containing protein</fullName>
    </recommendedName>
</protein>
<dbReference type="Gene3D" id="2.40.70.10">
    <property type="entry name" value="Acid Proteases"/>
    <property type="match status" value="1"/>
</dbReference>
<organism evidence="12">
    <name type="scientific">Fagus sylvatica</name>
    <name type="common">Beechnut</name>
    <dbReference type="NCBI Taxonomy" id="28930"/>
    <lineage>
        <taxon>Eukaryota</taxon>
        <taxon>Viridiplantae</taxon>
        <taxon>Streptophyta</taxon>
        <taxon>Embryophyta</taxon>
        <taxon>Tracheophyta</taxon>
        <taxon>Spermatophyta</taxon>
        <taxon>Magnoliopsida</taxon>
        <taxon>eudicotyledons</taxon>
        <taxon>Gunneridae</taxon>
        <taxon>Pentapetalae</taxon>
        <taxon>rosids</taxon>
        <taxon>fabids</taxon>
        <taxon>Fagales</taxon>
        <taxon>Fagaceae</taxon>
        <taxon>Fagus</taxon>
    </lineage>
</organism>
<keyword evidence="9" id="KW-0472">Membrane</keyword>
<dbReference type="Gene3D" id="3.30.420.10">
    <property type="entry name" value="Ribonuclease H-like superfamily/Ribonuclease H"/>
    <property type="match status" value="1"/>
</dbReference>
<dbReference type="PANTHER" id="PTHR37984">
    <property type="entry name" value="PROTEIN CBG26694"/>
    <property type="match status" value="1"/>
</dbReference>
<dbReference type="Pfam" id="PF00665">
    <property type="entry name" value="rve"/>
    <property type="match status" value="1"/>
</dbReference>
<dbReference type="GO" id="GO:0008233">
    <property type="term" value="F:peptidase activity"/>
    <property type="evidence" value="ECO:0007669"/>
    <property type="project" value="UniProtKB-KW"/>
</dbReference>
<dbReference type="FunFam" id="3.30.70.270:FF:000020">
    <property type="entry name" value="Transposon Tf2-6 polyprotein-like Protein"/>
    <property type="match status" value="1"/>
</dbReference>
<dbReference type="PROSITE" id="PS50013">
    <property type="entry name" value="CHROMO_2"/>
    <property type="match status" value="1"/>
</dbReference>
<keyword evidence="5" id="KW-0255">Endonuclease</keyword>
<dbReference type="AlphaFoldDB" id="A0A2N9EXS5"/>
<keyword evidence="4" id="KW-0540">Nuclease</keyword>